<reference evidence="2 3" key="1">
    <citation type="submission" date="2016-12" db="EMBL/GenBank/DDBJ databases">
        <title>The genomes of Aspergillus section Nigri reveals drivers in fungal speciation.</title>
        <authorList>
            <consortium name="DOE Joint Genome Institute"/>
            <person name="Vesth T.C."/>
            <person name="Nybo J."/>
            <person name="Theobald S."/>
            <person name="Brandl J."/>
            <person name="Frisvad J.C."/>
            <person name="Nielsen K.F."/>
            <person name="Lyhne E.K."/>
            <person name="Kogle M.E."/>
            <person name="Kuo A."/>
            <person name="Riley R."/>
            <person name="Clum A."/>
            <person name="Nolan M."/>
            <person name="Lipzen A."/>
            <person name="Salamov A."/>
            <person name="Henrissat B."/>
            <person name="Wiebenga A."/>
            <person name="De Vries R.P."/>
            <person name="Grigoriev I.V."/>
            <person name="Mortensen U.H."/>
            <person name="Andersen M.R."/>
            <person name="Baker S.E."/>
        </authorList>
    </citation>
    <scope>NUCLEOTIDE SEQUENCE [LARGE SCALE GENOMIC DNA]</scope>
    <source>
        <strain evidence="2 3">CBS 115572</strain>
    </source>
</reference>
<comment type="caution">
    <text evidence="2">The sequence shown here is derived from an EMBL/GenBank/DDBJ whole genome shotgun (WGS) entry which is preliminary data.</text>
</comment>
<feature type="compositionally biased region" description="Polar residues" evidence="1">
    <location>
        <begin position="135"/>
        <end position="150"/>
    </location>
</feature>
<feature type="compositionally biased region" description="Polar residues" evidence="1">
    <location>
        <begin position="104"/>
        <end position="114"/>
    </location>
</feature>
<dbReference type="OrthoDB" id="5300765at2759"/>
<gene>
    <name evidence="2" type="ORF">BO94DRAFT_586584</name>
</gene>
<dbReference type="EMBL" id="MSFK01000017">
    <property type="protein sequence ID" value="PWY84608.1"/>
    <property type="molecule type" value="Genomic_DNA"/>
</dbReference>
<keyword evidence="3" id="KW-1185">Reference proteome</keyword>
<name>A0A317WHR7_9EURO</name>
<accession>A0A317WHR7</accession>
<dbReference type="STRING" id="1450535.A0A317WHR7"/>
<dbReference type="Proteomes" id="UP000246702">
    <property type="component" value="Unassembled WGS sequence"/>
</dbReference>
<evidence type="ECO:0008006" key="4">
    <source>
        <dbReference type="Google" id="ProtNLM"/>
    </source>
</evidence>
<dbReference type="GeneID" id="37117910"/>
<evidence type="ECO:0000313" key="3">
    <source>
        <dbReference type="Proteomes" id="UP000246702"/>
    </source>
</evidence>
<feature type="region of interest" description="Disordered" evidence="1">
    <location>
        <begin position="135"/>
        <end position="179"/>
    </location>
</feature>
<dbReference type="RefSeq" id="XP_025466533.1">
    <property type="nucleotide sequence ID" value="XM_025615767.1"/>
</dbReference>
<organism evidence="2 3">
    <name type="scientific">Aspergillus sclerotioniger CBS 115572</name>
    <dbReference type="NCBI Taxonomy" id="1450535"/>
    <lineage>
        <taxon>Eukaryota</taxon>
        <taxon>Fungi</taxon>
        <taxon>Dikarya</taxon>
        <taxon>Ascomycota</taxon>
        <taxon>Pezizomycotina</taxon>
        <taxon>Eurotiomycetes</taxon>
        <taxon>Eurotiomycetidae</taxon>
        <taxon>Eurotiales</taxon>
        <taxon>Aspergillaceae</taxon>
        <taxon>Aspergillus</taxon>
        <taxon>Aspergillus subgen. Circumdati</taxon>
    </lineage>
</organism>
<evidence type="ECO:0000256" key="1">
    <source>
        <dbReference type="SAM" id="MobiDB-lite"/>
    </source>
</evidence>
<proteinExistence type="predicted"/>
<feature type="compositionally biased region" description="Polar residues" evidence="1">
    <location>
        <begin position="158"/>
        <end position="169"/>
    </location>
</feature>
<dbReference type="AlphaFoldDB" id="A0A317WHR7"/>
<feature type="region of interest" description="Disordered" evidence="1">
    <location>
        <begin position="48"/>
        <end position="115"/>
    </location>
</feature>
<feature type="compositionally biased region" description="Polar residues" evidence="1">
    <location>
        <begin position="524"/>
        <end position="536"/>
    </location>
</feature>
<protein>
    <recommendedName>
        <fullName evidence="4">Sialidase</fullName>
    </recommendedName>
</protein>
<evidence type="ECO:0000313" key="2">
    <source>
        <dbReference type="EMBL" id="PWY84608.1"/>
    </source>
</evidence>
<sequence length="696" mass="76231">MSVEFSYYQPSTPPALHLQEYVGTGHSRNASDSSVYSNNSSPWSAITSATSPIVDSPPQHHHGPTLLPKIRPQDVVIEPPPTSGSHRQRRVLSNTRNPPGFLPFSSNRRPSQHNAVEASECVSLVSPVVASPTYTARHGSTLSSPVSVTPLQKRKATSGHSRSVSASNVDDSRPNRGSYPAYRQVLRYSSQPQSSPTTPATPATPNIIVYPPYAQHSPIEPCYPKVWPQMQVPLMLPGSPYGYVRASSAQCSPVGLVHHTEGPHPQSTTLLSYLTAPTQAINLVRNVNVIPMRGLHDFFWWDIRNLRSWTSFSLSTFNSISGLPKLLKTAISSHLTPSTILPSSYLSPDCEPALVSVIRDIYAPRINAALAVSQGPDHLTLYDVPIPHGSPNKHYGGPHFLANYASDTERTSSGLPRGRLVGIVKTFDRWNTGMRNEAPHRRVEYLNGLAHLQRCMREHSCRYGFILTEIELVCVRAGCDEGDDVPYFGFLELSSPIPTKIAVSQHGHGPEPYSSAYGYPHSPTPSTDSSLASQSPVLDSYPMSGSEELDVPMTASLALYFLLMLSKSVPLPAQPSAHLNVGGPGALTRQRFLPEGKDKWIPEPQMGERRDAKRVRVFIVFLFAYVYKHSAVSVGSPDQCLQPTDLPESSITSIITYNDRLKVDQFMKPSPKVLTPLSTPISSVSSMAIPNFPFGR</sequence>
<feature type="region of interest" description="Disordered" evidence="1">
    <location>
        <begin position="502"/>
        <end position="536"/>
    </location>
</feature>